<dbReference type="PANTHER" id="PTHR39166:SF1">
    <property type="entry name" value="BLL1166 PROTEIN"/>
    <property type="match status" value="1"/>
</dbReference>
<dbReference type="OrthoDB" id="9805247at2"/>
<evidence type="ECO:0008006" key="3">
    <source>
        <dbReference type="Google" id="ProtNLM"/>
    </source>
</evidence>
<reference evidence="1 2" key="1">
    <citation type="submission" date="2019-02" db="EMBL/GenBank/DDBJ databases">
        <title>Sequencing the genomes of 1000 actinobacteria strains.</title>
        <authorList>
            <person name="Klenk H.-P."/>
        </authorList>
    </citation>
    <scope>NUCLEOTIDE SEQUENCE [LARGE SCALE GENOMIC DNA]</scope>
    <source>
        <strain evidence="1 2">DSM 44509</strain>
    </source>
</reference>
<name>A0A4Q7Y5K0_9ACTN</name>
<comment type="caution">
    <text evidence="1">The sequence shown here is derived from an EMBL/GenBank/DDBJ whole genome shotgun (WGS) entry which is preliminary data.</text>
</comment>
<dbReference type="EMBL" id="SHKV01000001">
    <property type="protein sequence ID" value="RZU31393.1"/>
    <property type="molecule type" value="Genomic_DNA"/>
</dbReference>
<dbReference type="AlphaFoldDB" id="A0A4Q7Y5K0"/>
<dbReference type="InterPro" id="IPR009267">
    <property type="entry name" value="NTP_transf_6"/>
</dbReference>
<dbReference type="Pfam" id="PF06042">
    <property type="entry name" value="NTP_transf_6"/>
    <property type="match status" value="1"/>
</dbReference>
<protein>
    <recommendedName>
        <fullName evidence="3">Nucleotidyltransferase family protein</fullName>
    </recommendedName>
</protein>
<proteinExistence type="predicted"/>
<gene>
    <name evidence="1" type="ORF">BKA19_1052</name>
</gene>
<organism evidence="1 2">
    <name type="scientific">Blastococcus saxobsidens</name>
    <dbReference type="NCBI Taxonomy" id="138336"/>
    <lineage>
        <taxon>Bacteria</taxon>
        <taxon>Bacillati</taxon>
        <taxon>Actinomycetota</taxon>
        <taxon>Actinomycetes</taxon>
        <taxon>Geodermatophilales</taxon>
        <taxon>Geodermatophilaceae</taxon>
        <taxon>Blastococcus</taxon>
    </lineage>
</organism>
<evidence type="ECO:0000313" key="2">
    <source>
        <dbReference type="Proteomes" id="UP000292507"/>
    </source>
</evidence>
<sequence>MSAAEEERFLALVTTDPTVRAVLERAPALGLPDSWLTAGVLFQTVWNELTGQPAGTGIRDADFFYFDADTSWAAEDAVIRAGAVLFADLPVPVEIRNEARVHLWYEQRFGVPAAPFRDCADAIDHFAAVCCCYGVRVDTAGAVEVYAPHGYDDLFGLVVRPNRRLAPRHVYEAKTARWQQQWPELTVVPWDGPTD</sequence>
<dbReference type="RefSeq" id="WP_104529988.1">
    <property type="nucleotide sequence ID" value="NZ_POQT01000038.1"/>
</dbReference>
<accession>A0A4Q7Y5K0</accession>
<dbReference type="Proteomes" id="UP000292507">
    <property type="component" value="Unassembled WGS sequence"/>
</dbReference>
<dbReference type="PANTHER" id="PTHR39166">
    <property type="entry name" value="BLL1166 PROTEIN"/>
    <property type="match status" value="1"/>
</dbReference>
<evidence type="ECO:0000313" key="1">
    <source>
        <dbReference type="EMBL" id="RZU31393.1"/>
    </source>
</evidence>
<keyword evidence="2" id="KW-1185">Reference proteome</keyword>